<protein>
    <submittedName>
        <fullName evidence="1">Uncharacterized protein</fullName>
    </submittedName>
</protein>
<evidence type="ECO:0000313" key="2">
    <source>
        <dbReference type="Proteomes" id="UP000036873"/>
    </source>
</evidence>
<proteinExistence type="predicted"/>
<name>A0A0L6TWG9_9FIRM</name>
<evidence type="ECO:0000313" key="1">
    <source>
        <dbReference type="EMBL" id="KNZ40608.1"/>
    </source>
</evidence>
<keyword evidence="2" id="KW-1185">Reference proteome</keyword>
<organism evidence="1 2">
    <name type="scientific">Acetobacterium bakii</name>
    <dbReference type="NCBI Taxonomy" id="52689"/>
    <lineage>
        <taxon>Bacteria</taxon>
        <taxon>Bacillati</taxon>
        <taxon>Bacillota</taxon>
        <taxon>Clostridia</taxon>
        <taxon>Eubacteriales</taxon>
        <taxon>Eubacteriaceae</taxon>
        <taxon>Acetobacterium</taxon>
    </lineage>
</organism>
<dbReference type="RefSeq" id="WP_050741558.1">
    <property type="nucleotide sequence ID" value="NZ_LGYO01000051.1"/>
</dbReference>
<dbReference type="AlphaFoldDB" id="A0A0L6TWG9"/>
<sequence>MKKYFLEVKTIKYQDLVFPTAIIFNQKSYLISEILTEQNNVVFDGGGIGTKYSVMIGKKEIVLFQDKHSMKWHIYKEYSNPVHYKIDNDDLVEIIVKDFDYLT</sequence>
<gene>
    <name evidence="1" type="ORF">AKG39_16820</name>
</gene>
<dbReference type="Proteomes" id="UP000036873">
    <property type="component" value="Unassembled WGS sequence"/>
</dbReference>
<comment type="caution">
    <text evidence="1">The sequence shown here is derived from an EMBL/GenBank/DDBJ whole genome shotgun (WGS) entry which is preliminary data.</text>
</comment>
<dbReference type="OrthoDB" id="9956567at2"/>
<accession>A0A0L6TWG9</accession>
<reference evidence="2" key="1">
    <citation type="submission" date="2015-07" db="EMBL/GenBank/DDBJ databases">
        <title>Draft genome sequence of Acetobacterium bakii DSM 8293, a potential psychrophilic chemical producer through syngas fermentation.</title>
        <authorList>
            <person name="Song Y."/>
            <person name="Hwang S."/>
            <person name="Cho B.-K."/>
        </authorList>
    </citation>
    <scope>NUCLEOTIDE SEQUENCE [LARGE SCALE GENOMIC DNA]</scope>
    <source>
        <strain evidence="2">DSM 8239</strain>
    </source>
</reference>
<dbReference type="EMBL" id="LGYO01000051">
    <property type="protein sequence ID" value="KNZ40608.1"/>
    <property type="molecule type" value="Genomic_DNA"/>
</dbReference>